<sequence>HQLKNFHTPKYKKTLFFLNKLDEKG</sequence>
<organism evidence="1 2">
    <name type="scientific">Bacillus cereus</name>
    <dbReference type="NCBI Taxonomy" id="1396"/>
    <lineage>
        <taxon>Bacteria</taxon>
        <taxon>Bacillati</taxon>
        <taxon>Bacillota</taxon>
        <taxon>Bacilli</taxon>
        <taxon>Bacillales</taxon>
        <taxon>Bacillaceae</taxon>
        <taxon>Bacillus</taxon>
        <taxon>Bacillus cereus group</taxon>
    </lineage>
</organism>
<proteinExistence type="predicted"/>
<protein>
    <submittedName>
        <fullName evidence="1">Resolvase</fullName>
    </submittedName>
</protein>
<accession>A0A2A8ZPJ5</accession>
<comment type="caution">
    <text evidence="1">The sequence shown here is derived from an EMBL/GenBank/DDBJ whole genome shotgun (WGS) entry which is preliminary data.</text>
</comment>
<dbReference type="Proteomes" id="UP000220032">
    <property type="component" value="Unassembled WGS sequence"/>
</dbReference>
<dbReference type="EMBL" id="NTRR01000161">
    <property type="protein sequence ID" value="PFE04308.1"/>
    <property type="molecule type" value="Genomic_DNA"/>
</dbReference>
<feature type="non-terminal residue" evidence="1">
    <location>
        <position position="1"/>
    </location>
</feature>
<name>A0A2A8ZPJ5_BACCE</name>
<reference evidence="1 2" key="1">
    <citation type="submission" date="2017-09" db="EMBL/GenBank/DDBJ databases">
        <title>Large-scale bioinformatics analysis of Bacillus genomes uncovers conserved roles of natural products in bacterial physiology.</title>
        <authorList>
            <consortium name="Agbiome Team Llc"/>
            <person name="Bleich R.M."/>
            <person name="Grubbs K.J."/>
            <person name="Santa Maria K.C."/>
            <person name="Allen S.E."/>
            <person name="Farag S."/>
            <person name="Shank E.A."/>
            <person name="Bowers A."/>
        </authorList>
    </citation>
    <scope>NUCLEOTIDE SEQUENCE [LARGE SCALE GENOMIC DNA]</scope>
    <source>
        <strain evidence="1 2">AFS022681</strain>
    </source>
</reference>
<evidence type="ECO:0000313" key="2">
    <source>
        <dbReference type="Proteomes" id="UP000220032"/>
    </source>
</evidence>
<evidence type="ECO:0000313" key="1">
    <source>
        <dbReference type="EMBL" id="PFE04308.1"/>
    </source>
</evidence>
<gene>
    <name evidence="1" type="ORF">CN307_33500</name>
</gene>
<dbReference type="AlphaFoldDB" id="A0A2A8ZPJ5"/>